<dbReference type="Pfam" id="PF00724">
    <property type="entry name" value="Oxidored_FMN"/>
    <property type="match status" value="1"/>
</dbReference>
<evidence type="ECO:0000256" key="8">
    <source>
        <dbReference type="ARBA" id="ARBA00023004"/>
    </source>
</evidence>
<accession>A0A8H9J125</accession>
<keyword evidence="12" id="KW-0489">Methyltransferase</keyword>
<keyword evidence="6" id="KW-0479">Metal-binding</keyword>
<sequence length="649" mass="69726">MSYRYLFSPLRLGPLVVRNRIVFSAHLTNYAQHGLPSEQHAEYYAARAAGGAGLIITEEHSTHRTDWPYEKLIHGFNREVIPGYRRITEAVHAHGTPILAQLNHNGGQASSMYSRLPVWAPSPVPDPMFREVPKAIDTREIAEVVAGYGTVAGHCAEGGFDGVELQCSHSSIVRGFLSPATNKRTDSYGGSLENRARILLEIIDAVREAIGPERALGVRLCGDELIEGGTTIDEAVEVAKLVEATGKVDYINTSIGVATSTLFMIEASMAIPPGYALFIANAIREAVRLPVIGVGRIKDPVQAERALSEGHCDLVGVVRGQIADPDFVAKARAGHAPEIRTCLSCNQECVGRMGLNRWLGCIENPRTGRESVPLPMPGPRPKRVLVVGGGPAGLQAASTAAQRGHHVTLFERNEGTGGQVTLAASVPSRAEFLDVVRNLLAECQRYGVDLKTGAEATADLLRSESPDAVVLATGAKPQAPYWANGLDRVVDVRDVLEGRAAPEGEVVVLDDLGFHQATSVAELLADRGCSVRLTTSGMVVGQDLGVTLDMETFNVRAHAKGIRQHTDEVILAASEVDGRIVLQVLTHTTGVTREVVCDWVVCATHQAPEDELWHQLKDAPFPVHRAGDCVTPRRAHAAVVEGHRVGVAL</sequence>
<dbReference type="InterPro" id="IPR023753">
    <property type="entry name" value="FAD/NAD-binding_dom"/>
</dbReference>
<dbReference type="CDD" id="cd04734">
    <property type="entry name" value="OYE_like_3_FMN"/>
    <property type="match status" value="1"/>
</dbReference>
<keyword evidence="9" id="KW-0411">Iron-sulfur</keyword>
<dbReference type="PANTHER" id="PTHR42917">
    <property type="entry name" value="2,4-DIENOYL-COA REDUCTASE"/>
    <property type="match status" value="1"/>
</dbReference>
<keyword evidence="13" id="KW-1185">Reference proteome</keyword>
<dbReference type="PRINTS" id="PR00411">
    <property type="entry name" value="PNDRDTASEI"/>
</dbReference>
<dbReference type="Gene3D" id="3.20.20.70">
    <property type="entry name" value="Aldolase class I"/>
    <property type="match status" value="1"/>
</dbReference>
<dbReference type="RefSeq" id="WP_145936588.1">
    <property type="nucleotide sequence ID" value="NZ_BNAV01000015.1"/>
</dbReference>
<feature type="domain" description="NADH:flavin oxidoreductase/NADH oxidase N-terminal" evidence="10">
    <location>
        <begin position="6"/>
        <end position="335"/>
    </location>
</feature>
<organism evidence="12 13">
    <name type="scientific">Amycolatopsis bartoniae</name>
    <dbReference type="NCBI Taxonomy" id="941986"/>
    <lineage>
        <taxon>Bacteria</taxon>
        <taxon>Bacillati</taxon>
        <taxon>Actinomycetota</taxon>
        <taxon>Actinomycetes</taxon>
        <taxon>Pseudonocardiales</taxon>
        <taxon>Pseudonocardiaceae</taxon>
        <taxon>Amycolatopsis</taxon>
    </lineage>
</organism>
<dbReference type="InterPro" id="IPR023987">
    <property type="entry name" value="CHP03977_oxidoreductase"/>
</dbReference>
<dbReference type="SUPFAM" id="SSF51905">
    <property type="entry name" value="FAD/NAD(P)-binding domain"/>
    <property type="match status" value="1"/>
</dbReference>
<name>A0A8H9J125_9PSEU</name>
<dbReference type="GO" id="GO:0032259">
    <property type="term" value="P:methylation"/>
    <property type="evidence" value="ECO:0007669"/>
    <property type="project" value="UniProtKB-KW"/>
</dbReference>
<dbReference type="GO" id="GO:0051536">
    <property type="term" value="F:iron-sulfur cluster binding"/>
    <property type="evidence" value="ECO:0007669"/>
    <property type="project" value="UniProtKB-KW"/>
</dbReference>
<evidence type="ECO:0000256" key="3">
    <source>
        <dbReference type="ARBA" id="ARBA00011048"/>
    </source>
</evidence>
<keyword evidence="4" id="KW-0285">Flavoprotein</keyword>
<evidence type="ECO:0000256" key="7">
    <source>
        <dbReference type="ARBA" id="ARBA00023002"/>
    </source>
</evidence>
<evidence type="ECO:0000256" key="4">
    <source>
        <dbReference type="ARBA" id="ARBA00022630"/>
    </source>
</evidence>
<dbReference type="NCBIfam" id="TIGR03997">
    <property type="entry name" value="mycofact_OYE_2"/>
    <property type="match status" value="1"/>
</dbReference>
<dbReference type="Proteomes" id="UP000658656">
    <property type="component" value="Unassembled WGS sequence"/>
</dbReference>
<evidence type="ECO:0000256" key="6">
    <source>
        <dbReference type="ARBA" id="ARBA00022723"/>
    </source>
</evidence>
<dbReference type="GO" id="GO:0046872">
    <property type="term" value="F:metal ion binding"/>
    <property type="evidence" value="ECO:0007669"/>
    <property type="project" value="UniProtKB-KW"/>
</dbReference>
<evidence type="ECO:0000313" key="13">
    <source>
        <dbReference type="Proteomes" id="UP000658656"/>
    </source>
</evidence>
<dbReference type="Gene3D" id="3.50.50.60">
    <property type="entry name" value="FAD/NAD(P)-binding domain"/>
    <property type="match status" value="1"/>
</dbReference>
<evidence type="ECO:0000256" key="5">
    <source>
        <dbReference type="ARBA" id="ARBA00022643"/>
    </source>
</evidence>
<comment type="similarity">
    <text evidence="3">In the N-terminal section; belongs to the NADH:flavin oxidoreductase/NADH oxidase family.</text>
</comment>
<dbReference type="InterPro" id="IPR013785">
    <property type="entry name" value="Aldolase_TIM"/>
</dbReference>
<dbReference type="GO" id="GO:0010181">
    <property type="term" value="F:FMN binding"/>
    <property type="evidence" value="ECO:0007669"/>
    <property type="project" value="InterPro"/>
</dbReference>
<dbReference type="GO" id="GO:0008168">
    <property type="term" value="F:methyltransferase activity"/>
    <property type="evidence" value="ECO:0007669"/>
    <property type="project" value="UniProtKB-KW"/>
</dbReference>
<keyword evidence="7" id="KW-0560">Oxidoreductase</keyword>
<evidence type="ECO:0000256" key="9">
    <source>
        <dbReference type="ARBA" id="ARBA00023014"/>
    </source>
</evidence>
<dbReference type="SUPFAM" id="SSF51395">
    <property type="entry name" value="FMN-linked oxidoreductases"/>
    <property type="match status" value="1"/>
</dbReference>
<keyword evidence="12" id="KW-0808">Transferase</keyword>
<comment type="cofactor">
    <cofactor evidence="2">
        <name>[4Fe-4S] cluster</name>
        <dbReference type="ChEBI" id="CHEBI:49883"/>
    </cofactor>
</comment>
<dbReference type="Pfam" id="PF07992">
    <property type="entry name" value="Pyr_redox_2"/>
    <property type="match status" value="1"/>
</dbReference>
<comment type="caution">
    <text evidence="12">The sequence shown here is derived from an EMBL/GenBank/DDBJ whole genome shotgun (WGS) entry which is preliminary data.</text>
</comment>
<comment type="cofactor">
    <cofactor evidence="1">
        <name>FMN</name>
        <dbReference type="ChEBI" id="CHEBI:58210"/>
    </cofactor>
</comment>
<reference evidence="12" key="1">
    <citation type="journal article" date="2014" name="Int. J. Syst. Evol. Microbiol.">
        <title>Complete genome sequence of Corynebacterium casei LMG S-19264T (=DSM 44701T), isolated from a smear-ripened cheese.</title>
        <authorList>
            <consortium name="US DOE Joint Genome Institute (JGI-PGF)"/>
            <person name="Walter F."/>
            <person name="Albersmeier A."/>
            <person name="Kalinowski J."/>
            <person name="Ruckert C."/>
        </authorList>
    </citation>
    <scope>NUCLEOTIDE SEQUENCE</scope>
    <source>
        <strain evidence="12">CGMCC 4.7679</strain>
    </source>
</reference>
<evidence type="ECO:0000256" key="2">
    <source>
        <dbReference type="ARBA" id="ARBA00001966"/>
    </source>
</evidence>
<dbReference type="InterPro" id="IPR001155">
    <property type="entry name" value="OxRdtase_FMN_N"/>
</dbReference>
<dbReference type="InterPro" id="IPR036188">
    <property type="entry name" value="FAD/NAD-bd_sf"/>
</dbReference>
<proteinExistence type="inferred from homology"/>
<keyword evidence="8" id="KW-0408">Iron</keyword>
<evidence type="ECO:0000256" key="1">
    <source>
        <dbReference type="ARBA" id="ARBA00001917"/>
    </source>
</evidence>
<gene>
    <name evidence="12" type="ORF">GCM10017566_65430</name>
</gene>
<dbReference type="Gene3D" id="3.40.50.720">
    <property type="entry name" value="NAD(P)-binding Rossmann-like Domain"/>
    <property type="match status" value="1"/>
</dbReference>
<evidence type="ECO:0000313" key="12">
    <source>
        <dbReference type="EMBL" id="GHF82216.1"/>
    </source>
</evidence>
<dbReference type="GO" id="GO:0016491">
    <property type="term" value="F:oxidoreductase activity"/>
    <property type="evidence" value="ECO:0007669"/>
    <property type="project" value="UniProtKB-KW"/>
</dbReference>
<dbReference type="EMBL" id="BNAV01000015">
    <property type="protein sequence ID" value="GHF82216.1"/>
    <property type="molecule type" value="Genomic_DNA"/>
</dbReference>
<dbReference type="AlphaFoldDB" id="A0A8H9J125"/>
<keyword evidence="5" id="KW-0288">FMN</keyword>
<dbReference type="PRINTS" id="PR00368">
    <property type="entry name" value="FADPNR"/>
</dbReference>
<feature type="domain" description="FAD/NAD(P)-binding" evidence="11">
    <location>
        <begin position="383"/>
        <end position="622"/>
    </location>
</feature>
<reference evidence="12" key="2">
    <citation type="submission" date="2020-09" db="EMBL/GenBank/DDBJ databases">
        <authorList>
            <person name="Sun Q."/>
            <person name="Zhou Y."/>
        </authorList>
    </citation>
    <scope>NUCLEOTIDE SEQUENCE</scope>
    <source>
        <strain evidence="12">CGMCC 4.7679</strain>
    </source>
</reference>
<protein>
    <submittedName>
        <fullName evidence="12">N-methylproline demethylase</fullName>
    </submittedName>
</protein>
<dbReference type="InterPro" id="IPR051793">
    <property type="entry name" value="NADH:flavin_oxidoreductase"/>
</dbReference>
<evidence type="ECO:0000259" key="10">
    <source>
        <dbReference type="Pfam" id="PF00724"/>
    </source>
</evidence>
<evidence type="ECO:0000259" key="11">
    <source>
        <dbReference type="Pfam" id="PF07992"/>
    </source>
</evidence>
<dbReference type="PANTHER" id="PTHR42917:SF2">
    <property type="entry name" value="2,4-DIENOYL-COA REDUCTASE [(2E)-ENOYL-COA-PRODUCING]"/>
    <property type="match status" value="1"/>
</dbReference>
<dbReference type="OrthoDB" id="3169239at2"/>